<evidence type="ECO:0000313" key="2">
    <source>
        <dbReference type="Proteomes" id="UP000824072"/>
    </source>
</evidence>
<dbReference type="PANTHER" id="PTHR43434">
    <property type="entry name" value="PHOSPHOGLYCOLATE PHOSPHATASE"/>
    <property type="match status" value="1"/>
</dbReference>
<dbReference type="SUPFAM" id="SSF56784">
    <property type="entry name" value="HAD-like"/>
    <property type="match status" value="1"/>
</dbReference>
<dbReference type="SFLD" id="SFLDS00003">
    <property type="entry name" value="Haloacid_Dehalogenase"/>
    <property type="match status" value="1"/>
</dbReference>
<accession>A0A9D1ICY7</accession>
<dbReference type="PANTHER" id="PTHR43434:SF3">
    <property type="entry name" value="GMP_IMP NUCLEOTIDASE YRFG"/>
    <property type="match status" value="1"/>
</dbReference>
<dbReference type="SFLD" id="SFLDG01129">
    <property type="entry name" value="C1.5:_HAD__Beta-PGM__Phosphata"/>
    <property type="match status" value="1"/>
</dbReference>
<organism evidence="1 2">
    <name type="scientific">Candidatus Pullichristensenella excrementigallinarum</name>
    <dbReference type="NCBI Taxonomy" id="2840907"/>
    <lineage>
        <taxon>Bacteria</taxon>
        <taxon>Bacillati</taxon>
        <taxon>Bacillota</taxon>
        <taxon>Clostridia</taxon>
        <taxon>Candidatus Pullichristensenella</taxon>
    </lineage>
</organism>
<dbReference type="Gene3D" id="1.10.150.240">
    <property type="entry name" value="Putative phosphatase, domain 2"/>
    <property type="match status" value="1"/>
</dbReference>
<name>A0A9D1ICY7_9FIRM</name>
<reference evidence="1" key="1">
    <citation type="submission" date="2020-10" db="EMBL/GenBank/DDBJ databases">
        <authorList>
            <person name="Gilroy R."/>
        </authorList>
    </citation>
    <scope>NUCLEOTIDE SEQUENCE</scope>
    <source>
        <strain evidence="1">ChiHcec3-11533</strain>
    </source>
</reference>
<comment type="caution">
    <text evidence="1">The sequence shown here is derived from an EMBL/GenBank/DDBJ whole genome shotgun (WGS) entry which is preliminary data.</text>
</comment>
<dbReference type="GO" id="GO:0006281">
    <property type="term" value="P:DNA repair"/>
    <property type="evidence" value="ECO:0007669"/>
    <property type="project" value="TreeGrafter"/>
</dbReference>
<dbReference type="PRINTS" id="PR00413">
    <property type="entry name" value="HADHALOGNASE"/>
</dbReference>
<sequence>MQSSFKYAIFDNDGTLLDSMKYWRLGTLEYIMANNMALPEEMTIRELLTSSSRESTTRLAEQRGLTFEEILPELEERMDRHYLHDVHPKPGCLEFLEALKADGAKLCVATAARGEPCRRALEKLDMLKYFDFVTDSYEIGVYKSKPEFFQAVAERMGTTPENCWVFEDAVYAMRGAKLAGAKVCAIEDYTALRNREEIMKIADRYVKDYRELM</sequence>
<dbReference type="AlphaFoldDB" id="A0A9D1ICY7"/>
<dbReference type="Proteomes" id="UP000824072">
    <property type="component" value="Unassembled WGS sequence"/>
</dbReference>
<evidence type="ECO:0000313" key="1">
    <source>
        <dbReference type="EMBL" id="HIU34943.1"/>
    </source>
</evidence>
<dbReference type="GO" id="GO:0005829">
    <property type="term" value="C:cytosol"/>
    <property type="evidence" value="ECO:0007669"/>
    <property type="project" value="TreeGrafter"/>
</dbReference>
<dbReference type="NCBIfam" id="TIGR01509">
    <property type="entry name" value="HAD-SF-IA-v3"/>
    <property type="match status" value="1"/>
</dbReference>
<dbReference type="InterPro" id="IPR041492">
    <property type="entry name" value="HAD_2"/>
</dbReference>
<dbReference type="InterPro" id="IPR050155">
    <property type="entry name" value="HAD-like_hydrolase_sf"/>
</dbReference>
<proteinExistence type="predicted"/>
<gene>
    <name evidence="1" type="ORF">IAB02_10305</name>
</gene>
<dbReference type="InterPro" id="IPR023198">
    <property type="entry name" value="PGP-like_dom2"/>
</dbReference>
<dbReference type="InterPro" id="IPR036412">
    <property type="entry name" value="HAD-like_sf"/>
</dbReference>
<dbReference type="Gene3D" id="3.40.50.1000">
    <property type="entry name" value="HAD superfamily/HAD-like"/>
    <property type="match status" value="1"/>
</dbReference>
<dbReference type="InterPro" id="IPR023214">
    <property type="entry name" value="HAD_sf"/>
</dbReference>
<dbReference type="InterPro" id="IPR006439">
    <property type="entry name" value="HAD-SF_hydro_IA"/>
</dbReference>
<dbReference type="GO" id="GO:0008967">
    <property type="term" value="F:phosphoglycolate phosphatase activity"/>
    <property type="evidence" value="ECO:0007669"/>
    <property type="project" value="TreeGrafter"/>
</dbReference>
<reference evidence="1" key="2">
    <citation type="journal article" date="2021" name="PeerJ">
        <title>Extensive microbial diversity within the chicken gut microbiome revealed by metagenomics and culture.</title>
        <authorList>
            <person name="Gilroy R."/>
            <person name="Ravi A."/>
            <person name="Getino M."/>
            <person name="Pursley I."/>
            <person name="Horton D.L."/>
            <person name="Alikhan N.F."/>
            <person name="Baker D."/>
            <person name="Gharbi K."/>
            <person name="Hall N."/>
            <person name="Watson M."/>
            <person name="Adriaenssens E.M."/>
            <person name="Foster-Nyarko E."/>
            <person name="Jarju S."/>
            <person name="Secka A."/>
            <person name="Antonio M."/>
            <person name="Oren A."/>
            <person name="Chaudhuri R.R."/>
            <person name="La Ragione R."/>
            <person name="Hildebrand F."/>
            <person name="Pallen M.J."/>
        </authorList>
    </citation>
    <scope>NUCLEOTIDE SEQUENCE</scope>
    <source>
        <strain evidence="1">ChiHcec3-11533</strain>
    </source>
</reference>
<dbReference type="CDD" id="cd07505">
    <property type="entry name" value="HAD_BPGM-like"/>
    <property type="match status" value="1"/>
</dbReference>
<dbReference type="EMBL" id="DVMU01000218">
    <property type="protein sequence ID" value="HIU34943.1"/>
    <property type="molecule type" value="Genomic_DNA"/>
</dbReference>
<dbReference type="Pfam" id="PF13419">
    <property type="entry name" value="HAD_2"/>
    <property type="match status" value="1"/>
</dbReference>
<protein>
    <submittedName>
        <fullName evidence="1">HAD family phosphatase</fullName>
    </submittedName>
</protein>